<name>A0A851UL18_9PASS</name>
<sequence length="77" mass="8743">MKRLCSSPFHANVLTVLAKHLELLRVVQAQRKNEIANARCRDKRVVLALAEALQPLTLATCKVRTVLWCAFQMTLIK</sequence>
<comment type="caution">
    <text evidence="1">The sequence shown here is derived from an EMBL/GenBank/DDBJ whole genome shotgun (WGS) entry which is preliminary data.</text>
</comment>
<proteinExistence type="predicted"/>
<organism evidence="1 2">
    <name type="scientific">Elachura formosa</name>
    <name type="common">spotted wren-babbler</name>
    <dbReference type="NCBI Taxonomy" id="1463973"/>
    <lineage>
        <taxon>Eukaryota</taxon>
        <taxon>Metazoa</taxon>
        <taxon>Chordata</taxon>
        <taxon>Craniata</taxon>
        <taxon>Vertebrata</taxon>
        <taxon>Euteleostomi</taxon>
        <taxon>Archelosauria</taxon>
        <taxon>Archosauria</taxon>
        <taxon>Dinosauria</taxon>
        <taxon>Saurischia</taxon>
        <taxon>Theropoda</taxon>
        <taxon>Coelurosauria</taxon>
        <taxon>Aves</taxon>
        <taxon>Neognathae</taxon>
        <taxon>Neoaves</taxon>
        <taxon>Telluraves</taxon>
        <taxon>Australaves</taxon>
        <taxon>Passeriformes</taxon>
        <taxon>Elachuridae</taxon>
        <taxon>Elachura</taxon>
    </lineage>
</organism>
<evidence type="ECO:0000313" key="1">
    <source>
        <dbReference type="EMBL" id="NXD29696.1"/>
    </source>
</evidence>
<dbReference type="GO" id="GO:0048255">
    <property type="term" value="P:mRNA stabilization"/>
    <property type="evidence" value="ECO:0007669"/>
    <property type="project" value="TreeGrafter"/>
</dbReference>
<feature type="non-terminal residue" evidence="1">
    <location>
        <position position="77"/>
    </location>
</feature>
<dbReference type="EMBL" id="WBNG01001072">
    <property type="protein sequence ID" value="NXD29696.1"/>
    <property type="molecule type" value="Genomic_DNA"/>
</dbReference>
<dbReference type="GO" id="GO:0005737">
    <property type="term" value="C:cytoplasm"/>
    <property type="evidence" value="ECO:0007669"/>
    <property type="project" value="TreeGrafter"/>
</dbReference>
<feature type="non-terminal residue" evidence="1">
    <location>
        <position position="1"/>
    </location>
</feature>
<dbReference type="Pfam" id="PF15189">
    <property type="entry name" value="MEIOC"/>
    <property type="match status" value="1"/>
</dbReference>
<reference evidence="1" key="1">
    <citation type="submission" date="2019-09" db="EMBL/GenBank/DDBJ databases">
        <title>Bird 10,000 Genomes (B10K) Project - Family phase.</title>
        <authorList>
            <person name="Zhang G."/>
        </authorList>
    </citation>
    <scope>NUCLEOTIDE SEQUENCE</scope>
    <source>
        <strain evidence="1">B10K-IZCAS-20218</strain>
        <tissue evidence="1">Blood</tissue>
    </source>
</reference>
<dbReference type="GO" id="GO:0005634">
    <property type="term" value="C:nucleus"/>
    <property type="evidence" value="ECO:0007669"/>
    <property type="project" value="TreeGrafter"/>
</dbReference>
<keyword evidence="2" id="KW-1185">Reference proteome</keyword>
<dbReference type="InterPro" id="IPR027963">
    <property type="entry name" value="MEIOC"/>
</dbReference>
<gene>
    <name evidence="1" type="primary">Meioc_1</name>
    <name evidence="1" type="ORF">ELAFOR_R14006</name>
</gene>
<evidence type="ECO:0000313" key="2">
    <source>
        <dbReference type="Proteomes" id="UP000623542"/>
    </source>
</evidence>
<protein>
    <submittedName>
        <fullName evidence="1">MEIOC protein</fullName>
    </submittedName>
</protein>
<dbReference type="GO" id="GO:0007144">
    <property type="term" value="P:female meiosis I"/>
    <property type="evidence" value="ECO:0007669"/>
    <property type="project" value="TreeGrafter"/>
</dbReference>
<dbReference type="PANTHER" id="PTHR33861:SF5">
    <property type="entry name" value="GAMMA-TUBULIN COMPLEX COMPONENT"/>
    <property type="match status" value="1"/>
</dbReference>
<accession>A0A851UL18</accession>
<dbReference type="GO" id="GO:0007141">
    <property type="term" value="P:male meiosis I"/>
    <property type="evidence" value="ECO:0007669"/>
    <property type="project" value="TreeGrafter"/>
</dbReference>
<dbReference type="OrthoDB" id="5978002at2759"/>
<dbReference type="Proteomes" id="UP000623542">
    <property type="component" value="Unassembled WGS sequence"/>
</dbReference>
<dbReference type="PANTHER" id="PTHR33861">
    <property type="entry name" value="PROTEIN CBG18333"/>
    <property type="match status" value="1"/>
</dbReference>
<dbReference type="AlphaFoldDB" id="A0A851UL18"/>